<dbReference type="Proteomes" id="UP000277279">
    <property type="component" value="Unassembled WGS sequence"/>
</dbReference>
<gene>
    <name evidence="3" type="ORF">EFD55_06760</name>
    <name evidence="2" type="ORF">FHS26_001362</name>
</gene>
<evidence type="ECO:0000313" key="2">
    <source>
        <dbReference type="EMBL" id="MBB3133649.1"/>
    </source>
</evidence>
<name>A0A427N477_9HYPH</name>
<comment type="caution">
    <text evidence="3">The sequence shown here is derived from an EMBL/GenBank/DDBJ whole genome shotgun (WGS) entry which is preliminary data.</text>
</comment>
<evidence type="ECO:0000256" key="1">
    <source>
        <dbReference type="SAM" id="MobiDB-lite"/>
    </source>
</evidence>
<dbReference type="EMBL" id="JACHXH010000004">
    <property type="protein sequence ID" value="MBB3133649.1"/>
    <property type="molecule type" value="Genomic_DNA"/>
</dbReference>
<protein>
    <submittedName>
        <fullName evidence="3">Uncharacterized protein</fullName>
    </submittedName>
</protein>
<proteinExistence type="predicted"/>
<dbReference type="EMBL" id="RJJT01000004">
    <property type="protein sequence ID" value="RSB81654.1"/>
    <property type="molecule type" value="Genomic_DNA"/>
</dbReference>
<reference evidence="2 5" key="2">
    <citation type="submission" date="2020-08" db="EMBL/GenBank/DDBJ databases">
        <title>Genomic Encyclopedia of Type Strains, Phase III (KMG-III): the genomes of soil and plant-associated and newly described type strains.</title>
        <authorList>
            <person name="Whitman W."/>
        </authorList>
    </citation>
    <scope>NUCLEOTIDE SEQUENCE [LARGE SCALE GENOMIC DNA]</scope>
    <source>
        <strain evidence="2 5">CECT 4113</strain>
    </source>
</reference>
<evidence type="ECO:0000313" key="4">
    <source>
        <dbReference type="Proteomes" id="UP000277279"/>
    </source>
</evidence>
<sequence>MAPQTPDERNARQRERQQRLRDRHRDERRPDRDDVARALLFWAITSYLKEGRPDRIDQLSDAAVAVLSDQGFDKRASYDVFDGIVDRYARDDQPFRRKVHLRA</sequence>
<dbReference type="AlphaFoldDB" id="A0A427N477"/>
<dbReference type="Proteomes" id="UP000518315">
    <property type="component" value="Unassembled WGS sequence"/>
</dbReference>
<dbReference type="OrthoDB" id="8303433at2"/>
<evidence type="ECO:0000313" key="3">
    <source>
        <dbReference type="EMBL" id="RSB81654.1"/>
    </source>
</evidence>
<keyword evidence="5" id="KW-1185">Reference proteome</keyword>
<reference evidence="3 4" key="1">
    <citation type="submission" date="2018-11" db="EMBL/GenBank/DDBJ databases">
        <authorList>
            <person name="Huo Y."/>
        </authorList>
    </citation>
    <scope>NUCLEOTIDE SEQUENCE [LARGE SCALE GENOMIC DNA]</scope>
    <source>
        <strain evidence="3 4">DSM 30132</strain>
    </source>
</reference>
<accession>A0A427N477</accession>
<evidence type="ECO:0000313" key="5">
    <source>
        <dbReference type="Proteomes" id="UP000518315"/>
    </source>
</evidence>
<organism evidence="3 4">
    <name type="scientific">Rhizobium pisi</name>
    <dbReference type="NCBI Taxonomy" id="574561"/>
    <lineage>
        <taxon>Bacteria</taxon>
        <taxon>Pseudomonadati</taxon>
        <taxon>Pseudomonadota</taxon>
        <taxon>Alphaproteobacteria</taxon>
        <taxon>Hyphomicrobiales</taxon>
        <taxon>Rhizobiaceae</taxon>
        <taxon>Rhizobium/Agrobacterium group</taxon>
        <taxon>Rhizobium</taxon>
    </lineage>
</organism>
<dbReference type="RefSeq" id="WP_125843837.1">
    <property type="nucleotide sequence ID" value="NZ_JACHXH010000004.1"/>
</dbReference>
<feature type="region of interest" description="Disordered" evidence="1">
    <location>
        <begin position="1"/>
        <end position="31"/>
    </location>
</feature>